<dbReference type="Proteomes" id="UP000216113">
    <property type="component" value="Unassembled WGS sequence"/>
</dbReference>
<sequence length="67" mass="7695">MLHSFRGVHKGCVFTIYFKVYPKCLTSRLEIDGLTPLDYADDIWSDQDQAKADISNDARRIIDGMRS</sequence>
<evidence type="ECO:0000313" key="1">
    <source>
        <dbReference type="EMBL" id="OZY39375.1"/>
    </source>
</evidence>
<organism evidence="1 2">
    <name type="scientific">Pseudomonas fragi</name>
    <dbReference type="NCBI Taxonomy" id="296"/>
    <lineage>
        <taxon>Bacteria</taxon>
        <taxon>Pseudomonadati</taxon>
        <taxon>Pseudomonadota</taxon>
        <taxon>Gammaproteobacteria</taxon>
        <taxon>Pseudomonadales</taxon>
        <taxon>Pseudomonadaceae</taxon>
        <taxon>Pseudomonas</taxon>
    </lineage>
</organism>
<evidence type="ECO:0000313" key="2">
    <source>
        <dbReference type="Proteomes" id="UP000216113"/>
    </source>
</evidence>
<reference evidence="1 2" key="1">
    <citation type="submission" date="2017-08" db="EMBL/GenBank/DDBJ databases">
        <title>Genomic and metabolic characterisation of spoilage-associated Pseudomonas species.</title>
        <authorList>
            <person name="Stanborough T."/>
            <person name="Fegan N."/>
            <person name="Powell S.M."/>
            <person name="Singh T."/>
            <person name="Tamplin M.L."/>
            <person name="Chandry P.S."/>
        </authorList>
    </citation>
    <scope>NUCLEOTIDE SEQUENCE [LARGE SCALE GENOMIC DNA]</scope>
    <source>
        <strain evidence="1 2">F1820</strain>
    </source>
</reference>
<comment type="caution">
    <text evidence="1">The sequence shown here is derived from an EMBL/GenBank/DDBJ whole genome shotgun (WGS) entry which is preliminary data.</text>
</comment>
<dbReference type="AlphaFoldDB" id="A0A266LPX3"/>
<dbReference type="EMBL" id="NQKL01000030">
    <property type="protein sequence ID" value="OZY39375.1"/>
    <property type="molecule type" value="Genomic_DNA"/>
</dbReference>
<gene>
    <name evidence="1" type="ORF">CJF43_23425</name>
</gene>
<name>A0A266LPX3_PSEFR</name>
<proteinExistence type="predicted"/>
<protein>
    <submittedName>
        <fullName evidence="1">Uncharacterized protein</fullName>
    </submittedName>
</protein>
<accession>A0A266LPX3</accession>